<gene>
    <name evidence="3" type="ORF">DFR35_0895</name>
</gene>
<keyword evidence="1" id="KW-0732">Signal</keyword>
<dbReference type="SMART" id="SM00028">
    <property type="entry name" value="TPR"/>
    <property type="match status" value="2"/>
</dbReference>
<dbReference type="Gene3D" id="3.90.70.10">
    <property type="entry name" value="Cysteine proteinases"/>
    <property type="match status" value="1"/>
</dbReference>
<dbReference type="InterPro" id="IPR039564">
    <property type="entry name" value="Peptidase_C39-like"/>
</dbReference>
<feature type="chain" id="PRO_5019783185" evidence="1">
    <location>
        <begin position="29"/>
        <end position="343"/>
    </location>
</feature>
<reference evidence="3 4" key="1">
    <citation type="submission" date="2018-10" db="EMBL/GenBank/DDBJ databases">
        <title>Genomic Encyclopedia of Type Strains, Phase IV (KMG-IV): sequencing the most valuable type-strain genomes for metagenomic binning, comparative biology and taxonomic classification.</title>
        <authorList>
            <person name="Goeker M."/>
        </authorList>
    </citation>
    <scope>NUCLEOTIDE SEQUENCE [LARGE SCALE GENOMIC DNA]</scope>
    <source>
        <strain evidence="3 4">DSM 26916</strain>
    </source>
</reference>
<proteinExistence type="predicted"/>
<feature type="signal peptide" evidence="1">
    <location>
        <begin position="1"/>
        <end position="28"/>
    </location>
</feature>
<dbReference type="EMBL" id="RCCI01000004">
    <property type="protein sequence ID" value="RLJ68335.1"/>
    <property type="molecule type" value="Genomic_DNA"/>
</dbReference>
<evidence type="ECO:0000313" key="3">
    <source>
        <dbReference type="EMBL" id="RLJ68335.1"/>
    </source>
</evidence>
<organism evidence="3 4">
    <name type="scientific">Sulfurisoma sediminicola</name>
    <dbReference type="NCBI Taxonomy" id="1381557"/>
    <lineage>
        <taxon>Bacteria</taxon>
        <taxon>Pseudomonadati</taxon>
        <taxon>Pseudomonadota</taxon>
        <taxon>Betaproteobacteria</taxon>
        <taxon>Nitrosomonadales</taxon>
        <taxon>Sterolibacteriaceae</taxon>
        <taxon>Sulfurisoma</taxon>
    </lineage>
</organism>
<evidence type="ECO:0000259" key="2">
    <source>
        <dbReference type="Pfam" id="PF13529"/>
    </source>
</evidence>
<protein>
    <submittedName>
        <fullName evidence="3">Tetratricopeptide repeat protein</fullName>
    </submittedName>
</protein>
<dbReference type="InterPro" id="IPR019734">
    <property type="entry name" value="TPR_rpt"/>
</dbReference>
<dbReference type="SUPFAM" id="SSF48452">
    <property type="entry name" value="TPR-like"/>
    <property type="match status" value="1"/>
</dbReference>
<dbReference type="AlphaFoldDB" id="A0A497XM07"/>
<dbReference type="Pfam" id="PF13432">
    <property type="entry name" value="TPR_16"/>
    <property type="match status" value="1"/>
</dbReference>
<dbReference type="InterPro" id="IPR011990">
    <property type="entry name" value="TPR-like_helical_dom_sf"/>
</dbReference>
<comment type="caution">
    <text evidence="3">The sequence shown here is derived from an EMBL/GenBank/DDBJ whole genome shotgun (WGS) entry which is preliminary data.</text>
</comment>
<dbReference type="InterPro" id="IPR039563">
    <property type="entry name" value="Peptidase_C39_single_dom"/>
</dbReference>
<keyword evidence="4" id="KW-1185">Reference proteome</keyword>
<name>A0A497XM07_9PROT</name>
<dbReference type="Pfam" id="PF13529">
    <property type="entry name" value="Peptidase_C39_2"/>
    <property type="match status" value="1"/>
</dbReference>
<dbReference type="Gene3D" id="1.25.40.10">
    <property type="entry name" value="Tetratricopeptide repeat domain"/>
    <property type="match status" value="1"/>
</dbReference>
<accession>A0A497XM07</accession>
<dbReference type="CDD" id="cd02549">
    <property type="entry name" value="Peptidase_C39A"/>
    <property type="match status" value="1"/>
</dbReference>
<sequence>MSAGRFCPQGARIAGLLLLAAALLSGCAGLPQVDAVRAARDRDQLPRRVELADVPFFPQQEHHCGPAALATVLVASGTAITPEALAEQVYLPGREGSLQVEMLAAARRNGHIAWQLAPSLVDVLREVAAGNPVIVLLNVGLRPMPFWHYAVVIGYDLDKGEVLLRSGDQRRKRVPFAPFDFFWRDSKYWAMLAMPPPRLPATANEAGYGTAVVAVERLGYAAEARQAYEAMLARWPESYLALMGLGNSLHASGRLAAAADAFRRASLAKPTDAAAFNNLAQTLADLGQWREALEPARQAVALGGPLLETSQSTLSAIEREVARLPANKVRKSSKKGEKKARNP</sequence>
<dbReference type="PROSITE" id="PS51257">
    <property type="entry name" value="PROKAR_LIPOPROTEIN"/>
    <property type="match status" value="1"/>
</dbReference>
<feature type="domain" description="Peptidase C39-like" evidence="2">
    <location>
        <begin position="53"/>
        <end position="163"/>
    </location>
</feature>
<dbReference type="Proteomes" id="UP000268908">
    <property type="component" value="Unassembled WGS sequence"/>
</dbReference>
<evidence type="ECO:0000256" key="1">
    <source>
        <dbReference type="SAM" id="SignalP"/>
    </source>
</evidence>
<dbReference type="NCBIfam" id="NF033920">
    <property type="entry name" value="C39_PA2778_fam"/>
    <property type="match status" value="1"/>
</dbReference>
<evidence type="ECO:0000313" key="4">
    <source>
        <dbReference type="Proteomes" id="UP000268908"/>
    </source>
</evidence>